<dbReference type="PANTHER" id="PTHR24148">
    <property type="entry name" value="ANKYRIN REPEAT DOMAIN-CONTAINING PROTEIN 39 HOMOLOG-RELATED"/>
    <property type="match status" value="1"/>
</dbReference>
<evidence type="ECO:0000313" key="2">
    <source>
        <dbReference type="EMBL" id="KAF7555507.1"/>
    </source>
</evidence>
<dbReference type="GO" id="GO:0016747">
    <property type="term" value="F:acyltransferase activity, transferring groups other than amino-acyl groups"/>
    <property type="evidence" value="ECO:0007669"/>
    <property type="project" value="InterPro"/>
</dbReference>
<evidence type="ECO:0000313" key="3">
    <source>
        <dbReference type="Proteomes" id="UP000722485"/>
    </source>
</evidence>
<comment type="caution">
    <text evidence="2">The sequence shown here is derived from an EMBL/GenBank/DDBJ whole genome shotgun (WGS) entry which is preliminary data.</text>
</comment>
<dbReference type="EMBL" id="JAANBB010000020">
    <property type="protein sequence ID" value="KAF7555507.1"/>
    <property type="molecule type" value="Genomic_DNA"/>
</dbReference>
<name>A0A9P5LBX9_9HYPO</name>
<dbReference type="Proteomes" id="UP000722485">
    <property type="component" value="Unassembled WGS sequence"/>
</dbReference>
<dbReference type="AlphaFoldDB" id="A0A9P5LBX9"/>
<dbReference type="InterPro" id="IPR016181">
    <property type="entry name" value="Acyl_CoA_acyltransferase"/>
</dbReference>
<gene>
    <name evidence="2" type="ORF">G7Z17_g2165</name>
</gene>
<feature type="domain" description="N-acetyltransferase" evidence="1">
    <location>
        <begin position="94"/>
        <end position="189"/>
    </location>
</feature>
<evidence type="ECO:0000259" key="1">
    <source>
        <dbReference type="PROSITE" id="PS51186"/>
    </source>
</evidence>
<dbReference type="Gene3D" id="3.40.630.30">
    <property type="match status" value="1"/>
</dbReference>
<dbReference type="OrthoDB" id="4587016at2759"/>
<dbReference type="InterPro" id="IPR052895">
    <property type="entry name" value="HetReg/Transcr_Mod"/>
</dbReference>
<dbReference type="InterPro" id="IPR000182">
    <property type="entry name" value="GNAT_dom"/>
</dbReference>
<dbReference type="CDD" id="cd04301">
    <property type="entry name" value="NAT_SF"/>
    <property type="match status" value="1"/>
</dbReference>
<dbReference type="Pfam" id="PF00583">
    <property type="entry name" value="Acetyltransf_1"/>
    <property type="match status" value="1"/>
</dbReference>
<dbReference type="PANTHER" id="PTHR24148:SF82">
    <property type="entry name" value="HETEROKARYON INCOMPATIBILITY DOMAIN-CONTAINING PROTEIN"/>
    <property type="match status" value="1"/>
</dbReference>
<accession>A0A9P5LBX9</accession>
<dbReference type="InterPro" id="IPR010730">
    <property type="entry name" value="HET"/>
</dbReference>
<dbReference type="SUPFAM" id="SSF55729">
    <property type="entry name" value="Acyl-CoA N-acyltransferases (Nat)"/>
    <property type="match status" value="1"/>
</dbReference>
<dbReference type="Pfam" id="PF06985">
    <property type="entry name" value="HET"/>
    <property type="match status" value="1"/>
</dbReference>
<sequence>MITDGLSTAFQSERLVYRALENNEEDRQFLHTQIDNDPMNTALFDPRVIQPRSLNHVELLANALTRSTLAVMICLPEGVTAEQGIDKPTDVKPTPIGFVVFGWGGTFPDQAHHRCASMSISLATSYQGQGYGAEAINWALDWAFRFGGYHRVALNTVSFNERAQHLYKRLGFTEEGRSPNVRYFATTLYRASDSLAIGDTDMLPLFSPPRAPAYQYSPIISRPRAFRLVRLLPPHRAVFGDTLRIELITVDDDSACSYDTLSYTWGDTSRSLPNRRVLVESQNGPHELRIYRSLELALLNVKANRPIFVDQICINQEDDEEKASQVALMRDIYTNCNHVLVWLGPETKESNSYFDYIHQVCEEGTIGRAIGPHKAYFPQVFEAVMNPNVQVTGPALEDRDDFLMLVSKYGDSFPLSGIEDVLRRPWFNRLWTIQEVCLAPNVLFICGSRDMCIECFQHGLLYYTVYNTHWVGNVKHAVPQAELDRRQNIFTLNDSPIRMIQERKAIHLRGERRSMYELVIKYNTNGKEAKIGATLAEDRVFGIMGLAEARSLVGMKVRYGDVSGVFTEIAAFLAVHNLDILLFSQFPKRIPNLPSWAPDWTMDLKVPSSYKSLTEPGFSAGGAITAQPTVDLNSGCLVARGVAVGKVAKVGQQRILSDPVHHIGDHVDYRSVKRYFDEIDIFISESRVTKDVDLSVIRLAGLAYSESHFREKYPDNAIEKLKRLKDQTYKWGQRLIKTDETVRSYHLSRIVGTIGILPWYWVPASEVDALQLWATNPIAAFTKWVKAAGFFMSDVVQMSVASARVVLTSKYLIFRRKFARVTLHDAGRDEVLRKVGLDPEVVRAGDLGTYFNDLDKNIGQRLFLTEKGKQETVAGGETWSVLA</sequence>
<dbReference type="PROSITE" id="PS51186">
    <property type="entry name" value="GNAT"/>
    <property type="match status" value="1"/>
</dbReference>
<proteinExistence type="predicted"/>
<protein>
    <recommendedName>
        <fullName evidence="1">N-acetyltransferase domain-containing protein</fullName>
    </recommendedName>
</protein>
<keyword evidence="3" id="KW-1185">Reference proteome</keyword>
<reference evidence="2" key="1">
    <citation type="submission" date="2020-03" db="EMBL/GenBank/DDBJ databases">
        <title>Draft Genome Sequence of Cylindrodendrum hubeiense.</title>
        <authorList>
            <person name="Buettner E."/>
            <person name="Kellner H."/>
        </authorList>
    </citation>
    <scope>NUCLEOTIDE SEQUENCE</scope>
    <source>
        <strain evidence="2">IHI 201604</strain>
    </source>
</reference>
<organism evidence="2 3">
    <name type="scientific">Cylindrodendrum hubeiense</name>
    <dbReference type="NCBI Taxonomy" id="595255"/>
    <lineage>
        <taxon>Eukaryota</taxon>
        <taxon>Fungi</taxon>
        <taxon>Dikarya</taxon>
        <taxon>Ascomycota</taxon>
        <taxon>Pezizomycotina</taxon>
        <taxon>Sordariomycetes</taxon>
        <taxon>Hypocreomycetidae</taxon>
        <taxon>Hypocreales</taxon>
        <taxon>Nectriaceae</taxon>
        <taxon>Cylindrodendrum</taxon>
    </lineage>
</organism>